<dbReference type="InterPro" id="IPR020097">
    <property type="entry name" value="PsdUridine_synth_TruA_a/b_dom"/>
</dbReference>
<keyword evidence="2 4" id="KW-0819">tRNA processing</keyword>
<evidence type="ECO:0000259" key="5">
    <source>
        <dbReference type="Pfam" id="PF01416"/>
    </source>
</evidence>
<dbReference type="OMA" id="RKYSYHI"/>
<comment type="similarity">
    <text evidence="1 4">Belongs to the tRNA pseudouridine synthase TruA family.</text>
</comment>
<evidence type="ECO:0000313" key="6">
    <source>
        <dbReference type="EMBL" id="KAH7441570.1"/>
    </source>
</evidence>
<dbReference type="InterPro" id="IPR020103">
    <property type="entry name" value="PsdUridine_synth_cat_dom_sf"/>
</dbReference>
<protein>
    <recommendedName>
        <fullName evidence="4">tRNA pseudouridine synthase</fullName>
        <ecNumber evidence="4">5.4.99.12</ecNumber>
    </recommendedName>
</protein>
<dbReference type="GO" id="GO:0003723">
    <property type="term" value="F:RNA binding"/>
    <property type="evidence" value="ECO:0007669"/>
    <property type="project" value="InterPro"/>
</dbReference>
<evidence type="ECO:0000256" key="1">
    <source>
        <dbReference type="ARBA" id="ARBA00009375"/>
    </source>
</evidence>
<dbReference type="CDD" id="cd02570">
    <property type="entry name" value="PseudoU_synth_EcTruA"/>
    <property type="match status" value="1"/>
</dbReference>
<dbReference type="InterPro" id="IPR020094">
    <property type="entry name" value="TruA/RsuA/RluB/E/F_N"/>
</dbReference>
<accession>A0A8T2V318</accession>
<dbReference type="PANTHER" id="PTHR11142:SF0">
    <property type="entry name" value="TRNA PSEUDOURIDINE SYNTHASE-LIKE 1"/>
    <property type="match status" value="1"/>
</dbReference>
<dbReference type="PANTHER" id="PTHR11142">
    <property type="entry name" value="PSEUDOURIDYLATE SYNTHASE"/>
    <property type="match status" value="1"/>
</dbReference>
<keyword evidence="3 4" id="KW-0413">Isomerase</keyword>
<dbReference type="FunFam" id="3.30.70.580:FF:000001">
    <property type="entry name" value="tRNA pseudouridine synthase A"/>
    <property type="match status" value="1"/>
</dbReference>
<dbReference type="Pfam" id="PF01416">
    <property type="entry name" value="PseudoU_synth_1"/>
    <property type="match status" value="2"/>
</dbReference>
<dbReference type="Gene3D" id="3.30.70.580">
    <property type="entry name" value="Pseudouridine synthase I, catalytic domain, N-terminal subdomain"/>
    <property type="match status" value="1"/>
</dbReference>
<reference evidence="6" key="1">
    <citation type="submission" date="2021-08" db="EMBL/GenBank/DDBJ databases">
        <title>WGS assembly of Ceratopteris richardii.</title>
        <authorList>
            <person name="Marchant D.B."/>
            <person name="Chen G."/>
            <person name="Jenkins J."/>
            <person name="Shu S."/>
            <person name="Leebens-Mack J."/>
            <person name="Grimwood J."/>
            <person name="Schmutz J."/>
            <person name="Soltis P."/>
            <person name="Soltis D."/>
            <person name="Chen Z.-H."/>
        </authorList>
    </citation>
    <scope>NUCLEOTIDE SEQUENCE</scope>
    <source>
        <strain evidence="6">Whitten #5841</strain>
        <tissue evidence="6">Leaf</tissue>
    </source>
</reference>
<name>A0A8T2V318_CERRI</name>
<feature type="domain" description="Pseudouridine synthase I TruA alpha/beta" evidence="5">
    <location>
        <begin position="194"/>
        <end position="300"/>
    </location>
</feature>
<dbReference type="EMBL" id="CM035408">
    <property type="protein sequence ID" value="KAH7441570.1"/>
    <property type="molecule type" value="Genomic_DNA"/>
</dbReference>
<dbReference type="GO" id="GO:0160147">
    <property type="term" value="F:tRNA pseudouridine(38-40) synthase activity"/>
    <property type="evidence" value="ECO:0007669"/>
    <property type="project" value="UniProtKB-EC"/>
</dbReference>
<evidence type="ECO:0000256" key="2">
    <source>
        <dbReference type="ARBA" id="ARBA00022694"/>
    </source>
</evidence>
<dbReference type="InterPro" id="IPR020095">
    <property type="entry name" value="PsdUridine_synth_TruA_C"/>
</dbReference>
<sequence>MMASVRLFPSAYVLGVTTSRNYFLSARCCNGSLETLEEAPGREQCTICKWRLHLAYDGTKYAGWQLQQKPETVQLMLERALERITKLSREELLVIGASRTDSGVHAWDQVAQFQTPFEVEDLRTFHASINGILPNDIRVREIAAVSPEFHARYRAKGKIYHYKVYCNPVMDPFQLRYALHVRETLNIYAMKEAAGFLVGEHDFSAFANASKQQMKGGFVRKIYRLDITEMGANYLFEIEGNGFLYKQVRNMVGLILVVGKELLPPSAVETILSSRCRKLLAYHAPTAPSHGLHLMHVMYNEEDLIAPSGASRYSRGIFQTQSKCKLLLPHI</sequence>
<dbReference type="GO" id="GO:0031119">
    <property type="term" value="P:tRNA pseudouridine synthesis"/>
    <property type="evidence" value="ECO:0007669"/>
    <property type="project" value="TreeGrafter"/>
</dbReference>
<dbReference type="SUPFAM" id="SSF55120">
    <property type="entry name" value="Pseudouridine synthase"/>
    <property type="match status" value="1"/>
</dbReference>
<keyword evidence="7" id="KW-1185">Reference proteome</keyword>
<feature type="domain" description="Pseudouridine synthase I TruA alpha/beta" evidence="5">
    <location>
        <begin position="55"/>
        <end position="153"/>
    </location>
</feature>
<dbReference type="HAMAP" id="MF_00171">
    <property type="entry name" value="TruA"/>
    <property type="match status" value="1"/>
</dbReference>
<evidence type="ECO:0000256" key="3">
    <source>
        <dbReference type="ARBA" id="ARBA00023235"/>
    </source>
</evidence>
<evidence type="ECO:0000256" key="4">
    <source>
        <dbReference type="RuleBase" id="RU003792"/>
    </source>
</evidence>
<evidence type="ECO:0000313" key="7">
    <source>
        <dbReference type="Proteomes" id="UP000825935"/>
    </source>
</evidence>
<dbReference type="Proteomes" id="UP000825935">
    <property type="component" value="Chromosome 3"/>
</dbReference>
<gene>
    <name evidence="6" type="ORF">KP509_03G044000</name>
</gene>
<comment type="catalytic activity">
    <reaction evidence="4">
        <text>uridine(38/39/40) in tRNA = pseudouridine(38/39/40) in tRNA</text>
        <dbReference type="Rhea" id="RHEA:22376"/>
        <dbReference type="Rhea" id="RHEA-COMP:10085"/>
        <dbReference type="Rhea" id="RHEA-COMP:10087"/>
        <dbReference type="ChEBI" id="CHEBI:65314"/>
        <dbReference type="ChEBI" id="CHEBI:65315"/>
        <dbReference type="EC" id="5.4.99.12"/>
    </reaction>
</comment>
<organism evidence="6 7">
    <name type="scientific">Ceratopteris richardii</name>
    <name type="common">Triangle waterfern</name>
    <dbReference type="NCBI Taxonomy" id="49495"/>
    <lineage>
        <taxon>Eukaryota</taxon>
        <taxon>Viridiplantae</taxon>
        <taxon>Streptophyta</taxon>
        <taxon>Embryophyta</taxon>
        <taxon>Tracheophyta</taxon>
        <taxon>Polypodiopsida</taxon>
        <taxon>Polypodiidae</taxon>
        <taxon>Polypodiales</taxon>
        <taxon>Pteridineae</taxon>
        <taxon>Pteridaceae</taxon>
        <taxon>Parkerioideae</taxon>
        <taxon>Ceratopteris</taxon>
    </lineage>
</organism>
<dbReference type="Gene3D" id="3.30.70.660">
    <property type="entry name" value="Pseudouridine synthase I, catalytic domain, C-terminal subdomain"/>
    <property type="match status" value="1"/>
</dbReference>
<dbReference type="InterPro" id="IPR001406">
    <property type="entry name" value="PsdUridine_synth_TruA"/>
</dbReference>
<dbReference type="EC" id="5.4.99.12" evidence="4"/>
<proteinExistence type="inferred from homology"/>
<dbReference type="NCBIfam" id="TIGR00071">
    <property type="entry name" value="hisT_truA"/>
    <property type="match status" value="1"/>
</dbReference>
<comment type="caution">
    <text evidence="6">The sequence shown here is derived from an EMBL/GenBank/DDBJ whole genome shotgun (WGS) entry which is preliminary data.</text>
</comment>
<dbReference type="OrthoDB" id="271910at2759"/>
<dbReference type="AlphaFoldDB" id="A0A8T2V318"/>